<evidence type="ECO:0000256" key="1">
    <source>
        <dbReference type="ARBA" id="ARBA00010088"/>
    </source>
</evidence>
<dbReference type="AlphaFoldDB" id="A0A239PMG5"/>
<dbReference type="EMBL" id="FZQB01000002">
    <property type="protein sequence ID" value="SNT71499.1"/>
    <property type="molecule type" value="Genomic_DNA"/>
</dbReference>
<name>A0A239PMG5_9RHOB</name>
<evidence type="ECO:0000259" key="3">
    <source>
        <dbReference type="Pfam" id="PF00561"/>
    </source>
</evidence>
<dbReference type="Pfam" id="PF00561">
    <property type="entry name" value="Abhydrolase_1"/>
    <property type="match status" value="1"/>
</dbReference>
<reference evidence="4 5" key="1">
    <citation type="submission" date="2017-07" db="EMBL/GenBank/DDBJ databases">
        <authorList>
            <person name="Sun Z.S."/>
            <person name="Albrecht U."/>
            <person name="Echele G."/>
            <person name="Lee C.C."/>
        </authorList>
    </citation>
    <scope>NUCLEOTIDE SEQUENCE [LARGE SCALE GENOMIC DNA]</scope>
    <source>
        <strain evidence="4 5">DSM 14827</strain>
    </source>
</reference>
<evidence type="ECO:0000256" key="2">
    <source>
        <dbReference type="ARBA" id="ARBA00022801"/>
    </source>
</evidence>
<protein>
    <submittedName>
        <fullName evidence="4">Pimeloyl-ACP methyl ester carboxylesterase</fullName>
    </submittedName>
</protein>
<sequence>MTLLRLVPLVLMAALACGLLWKTLPARTSPVAGPDPIAELIAAEIGGMTQWLLIRGADRDAPILLWLHGGPGAAQMPAHGLTAALERDFVVVHWDQRGAGKSNPPSFDPATMTLERFLMDAREVTAILRERVGRQPLFVFGHSWGTMLGARLMARWPGEYAGYIGVSQQVDTLRGAALTRDWLQEVAPSDLARLDPQAFRDHDLYVRLMQEVEAQGGGMDVSLVSMMPRALAAPEYRLPDYWRWLDGANRGSGPMWDEYLVRDLIAEVPVMPVPMLLISGAQDWNTPVELVREWFAAVEAPQGKRMEVFDQSGHAPFLTETARFVDTVRGFAAEIEEIPE</sequence>
<gene>
    <name evidence="4" type="ORF">SAMN05444959_1027</name>
</gene>
<dbReference type="PRINTS" id="PR00793">
    <property type="entry name" value="PROAMNOPTASE"/>
</dbReference>
<dbReference type="InterPro" id="IPR053145">
    <property type="entry name" value="AB_hydrolase_Est10"/>
</dbReference>
<organism evidence="4 5">
    <name type="scientific">Paracoccus seriniphilus</name>
    <dbReference type="NCBI Taxonomy" id="184748"/>
    <lineage>
        <taxon>Bacteria</taxon>
        <taxon>Pseudomonadati</taxon>
        <taxon>Pseudomonadota</taxon>
        <taxon>Alphaproteobacteria</taxon>
        <taxon>Rhodobacterales</taxon>
        <taxon>Paracoccaceae</taxon>
        <taxon>Paracoccus</taxon>
    </lineage>
</organism>
<dbReference type="GO" id="GO:0008233">
    <property type="term" value="F:peptidase activity"/>
    <property type="evidence" value="ECO:0007669"/>
    <property type="project" value="InterPro"/>
</dbReference>
<dbReference type="InterPro" id="IPR000073">
    <property type="entry name" value="AB_hydrolase_1"/>
</dbReference>
<dbReference type="GO" id="GO:0052689">
    <property type="term" value="F:carboxylic ester hydrolase activity"/>
    <property type="evidence" value="ECO:0007669"/>
    <property type="project" value="TreeGrafter"/>
</dbReference>
<dbReference type="SUPFAM" id="SSF53474">
    <property type="entry name" value="alpha/beta-Hydrolases"/>
    <property type="match status" value="1"/>
</dbReference>
<dbReference type="GO" id="GO:0006508">
    <property type="term" value="P:proteolysis"/>
    <property type="evidence" value="ECO:0007669"/>
    <property type="project" value="InterPro"/>
</dbReference>
<feature type="domain" description="AB hydrolase-1" evidence="3">
    <location>
        <begin position="62"/>
        <end position="320"/>
    </location>
</feature>
<dbReference type="PANTHER" id="PTHR43265:SF1">
    <property type="entry name" value="ESTERASE ESTD"/>
    <property type="match status" value="1"/>
</dbReference>
<dbReference type="RefSeq" id="WP_179217621.1">
    <property type="nucleotide sequence ID" value="NZ_CP067129.1"/>
</dbReference>
<comment type="similarity">
    <text evidence="1">Belongs to the peptidase S33 family.</text>
</comment>
<dbReference type="PROSITE" id="PS51257">
    <property type="entry name" value="PROKAR_LIPOPROTEIN"/>
    <property type="match status" value="1"/>
</dbReference>
<dbReference type="InterPro" id="IPR002410">
    <property type="entry name" value="Peptidase_S33"/>
</dbReference>
<keyword evidence="2" id="KW-0378">Hydrolase</keyword>
<proteinExistence type="inferred from homology"/>
<accession>A0A239PMG5</accession>
<keyword evidence="5" id="KW-1185">Reference proteome</keyword>
<dbReference type="Proteomes" id="UP000198307">
    <property type="component" value="Unassembled WGS sequence"/>
</dbReference>
<dbReference type="Gene3D" id="3.40.50.1820">
    <property type="entry name" value="alpha/beta hydrolase"/>
    <property type="match status" value="1"/>
</dbReference>
<dbReference type="InterPro" id="IPR029058">
    <property type="entry name" value="AB_hydrolase_fold"/>
</dbReference>
<evidence type="ECO:0000313" key="4">
    <source>
        <dbReference type="EMBL" id="SNT71499.1"/>
    </source>
</evidence>
<evidence type="ECO:0000313" key="5">
    <source>
        <dbReference type="Proteomes" id="UP000198307"/>
    </source>
</evidence>
<dbReference type="PANTHER" id="PTHR43265">
    <property type="entry name" value="ESTERASE ESTD"/>
    <property type="match status" value="1"/>
</dbReference>